<dbReference type="Proteomes" id="UP000095009">
    <property type="component" value="Unassembled WGS sequence"/>
</dbReference>
<dbReference type="GO" id="GO:0006508">
    <property type="term" value="P:proteolysis"/>
    <property type="evidence" value="ECO:0007669"/>
    <property type="project" value="UniProtKB-KW"/>
</dbReference>
<dbReference type="InterPro" id="IPR043129">
    <property type="entry name" value="ATPase_NBD"/>
</dbReference>
<dbReference type="SUPFAM" id="SSF53067">
    <property type="entry name" value="Actin-like ATPase domain"/>
    <property type="match status" value="2"/>
</dbReference>
<keyword evidence="8" id="KW-0378">Hydrolase</keyword>
<dbReference type="AlphaFoldDB" id="A0A1E3PPA3"/>
<accession>A0A1E3PPA3</accession>
<proteinExistence type="predicted"/>
<reference evidence="8 9" key="1">
    <citation type="journal article" date="2016" name="Proc. Natl. Acad. Sci. U.S.A.">
        <title>Comparative genomics of biotechnologically important yeasts.</title>
        <authorList>
            <person name="Riley R."/>
            <person name="Haridas S."/>
            <person name="Wolfe K.H."/>
            <person name="Lopes M.R."/>
            <person name="Hittinger C.T."/>
            <person name="Goeker M."/>
            <person name="Salamov A.A."/>
            <person name="Wisecaver J.H."/>
            <person name="Long T.M."/>
            <person name="Calvey C.H."/>
            <person name="Aerts A.L."/>
            <person name="Barry K.W."/>
            <person name="Choi C."/>
            <person name="Clum A."/>
            <person name="Coughlan A.Y."/>
            <person name="Deshpande S."/>
            <person name="Douglass A.P."/>
            <person name="Hanson S.J."/>
            <person name="Klenk H.-P."/>
            <person name="LaButti K.M."/>
            <person name="Lapidus A."/>
            <person name="Lindquist E.A."/>
            <person name="Lipzen A.M."/>
            <person name="Meier-Kolthoff J.P."/>
            <person name="Ohm R.A."/>
            <person name="Otillar R.P."/>
            <person name="Pangilinan J.L."/>
            <person name="Peng Y."/>
            <person name="Rokas A."/>
            <person name="Rosa C.A."/>
            <person name="Scheuner C."/>
            <person name="Sibirny A.A."/>
            <person name="Slot J.C."/>
            <person name="Stielow J.B."/>
            <person name="Sun H."/>
            <person name="Kurtzman C.P."/>
            <person name="Blackwell M."/>
            <person name="Grigoriev I.V."/>
            <person name="Jeffries T.W."/>
        </authorList>
    </citation>
    <scope>NUCLEOTIDE SEQUENCE [LARGE SCALE GENOMIC DNA]</scope>
    <source>
        <strain evidence="8 9">DSM 6958</strain>
    </source>
</reference>
<keyword evidence="4" id="KW-0479">Metal-binding</keyword>
<organism evidence="8 9">
    <name type="scientific">Nadsonia fulvescens var. elongata DSM 6958</name>
    <dbReference type="NCBI Taxonomy" id="857566"/>
    <lineage>
        <taxon>Eukaryota</taxon>
        <taxon>Fungi</taxon>
        <taxon>Dikarya</taxon>
        <taxon>Ascomycota</taxon>
        <taxon>Saccharomycotina</taxon>
        <taxon>Dipodascomycetes</taxon>
        <taxon>Dipodascales</taxon>
        <taxon>Dipodascales incertae sedis</taxon>
        <taxon>Nadsonia</taxon>
    </lineage>
</organism>
<dbReference type="PRINTS" id="PR00789">
    <property type="entry name" value="OSIALOPTASE"/>
</dbReference>
<evidence type="ECO:0000256" key="5">
    <source>
        <dbReference type="ARBA" id="ARBA00023315"/>
    </source>
</evidence>
<evidence type="ECO:0000313" key="8">
    <source>
        <dbReference type="EMBL" id="ODQ67256.1"/>
    </source>
</evidence>
<name>A0A1E3PPA3_9ASCO</name>
<evidence type="ECO:0000256" key="1">
    <source>
        <dbReference type="ARBA" id="ARBA00012156"/>
    </source>
</evidence>
<dbReference type="EC" id="2.3.1.234" evidence="1"/>
<keyword evidence="5" id="KW-0012">Acyltransferase</keyword>
<evidence type="ECO:0000256" key="4">
    <source>
        <dbReference type="ARBA" id="ARBA00022723"/>
    </source>
</evidence>
<evidence type="ECO:0000313" key="9">
    <source>
        <dbReference type="Proteomes" id="UP000095009"/>
    </source>
</evidence>
<keyword evidence="8" id="KW-0645">Protease</keyword>
<keyword evidence="9" id="KW-1185">Reference proteome</keyword>
<evidence type="ECO:0000256" key="3">
    <source>
        <dbReference type="ARBA" id="ARBA00022694"/>
    </source>
</evidence>
<dbReference type="GO" id="GO:0061711">
    <property type="term" value="F:tRNA N(6)-L-threonylcarbamoyladenine synthase activity"/>
    <property type="evidence" value="ECO:0007669"/>
    <property type="project" value="UniProtKB-EC"/>
</dbReference>
<dbReference type="GO" id="GO:0005739">
    <property type="term" value="C:mitochondrion"/>
    <property type="evidence" value="ECO:0007669"/>
    <property type="project" value="TreeGrafter"/>
</dbReference>
<dbReference type="STRING" id="857566.A0A1E3PPA3"/>
<dbReference type="GO" id="GO:0072670">
    <property type="term" value="P:mitochondrial tRNA threonylcarbamoyladenosine modification"/>
    <property type="evidence" value="ECO:0007669"/>
    <property type="project" value="TreeGrafter"/>
</dbReference>
<dbReference type="PANTHER" id="PTHR11735:SF6">
    <property type="entry name" value="TRNA N6-ADENOSINE THREONYLCARBAMOYLTRANSFERASE, MITOCHONDRIAL"/>
    <property type="match status" value="1"/>
</dbReference>
<dbReference type="InterPro" id="IPR017861">
    <property type="entry name" value="KAE1/TsaD"/>
</dbReference>
<dbReference type="PROSITE" id="PS01016">
    <property type="entry name" value="GLYCOPROTEASE"/>
    <property type="match status" value="1"/>
</dbReference>
<dbReference type="InterPro" id="IPR000905">
    <property type="entry name" value="Gcp-like_dom"/>
</dbReference>
<dbReference type="PANTHER" id="PTHR11735">
    <property type="entry name" value="TRNA N6-ADENOSINE THREONYLCARBAMOYLTRANSFERASE"/>
    <property type="match status" value="1"/>
</dbReference>
<feature type="domain" description="Gcp-like" evidence="7">
    <location>
        <begin position="47"/>
        <end position="393"/>
    </location>
</feature>
<dbReference type="GO" id="GO:0046872">
    <property type="term" value="F:metal ion binding"/>
    <property type="evidence" value="ECO:0007669"/>
    <property type="project" value="UniProtKB-KW"/>
</dbReference>
<keyword evidence="3" id="KW-0819">tRNA processing</keyword>
<gene>
    <name evidence="8" type="ORF">NADFUDRAFT_49693</name>
</gene>
<dbReference type="Pfam" id="PF00814">
    <property type="entry name" value="TsaD"/>
    <property type="match status" value="1"/>
</dbReference>
<sequence>MPKILPMPFSYFSRKYRVVAIETSCDDTSVCIIDKNDKYTPPVLIGHIKHSLDTTHDGGIVPKKAHLLHQQMVGQTVHDLLKNHRDQPVSLVCATRGPGMNASLASGYEVAKGLAVGWNVPLIGVHHMLGHLLTPRMFNWQVGSVPIDPLQYSPNPLFPFLSLLASGGHTILVLSSSLFDHKIIANTVDIAVGDAIDKCAREIGLKGIMLGSVLEKFVKQGQMFNSYASLTKYPSLKFPDPLKDIKGRVNTAAFSFAPFTTSIKENIAKKYPNATRNNICEVIPLEHRYQIAYEIQEAIFDHITKRMRSAINPGYISKTMARKIKDELRKGKNYERTKAPREDLLHIKDLVLSGGVGSNLRFRDKIRESFPNIENFHFPEPEWCSDNAVMIGWAGIELWENGIETDLRSYSQPKWSIEDLTKIEGWRNQKKNVN</sequence>
<dbReference type="InterPro" id="IPR017860">
    <property type="entry name" value="Peptidase_M22_CS"/>
</dbReference>
<dbReference type="GO" id="GO:0008233">
    <property type="term" value="F:peptidase activity"/>
    <property type="evidence" value="ECO:0007669"/>
    <property type="project" value="UniProtKB-KW"/>
</dbReference>
<dbReference type="NCBIfam" id="TIGR00329">
    <property type="entry name" value="gcp_kae1"/>
    <property type="match status" value="1"/>
</dbReference>
<evidence type="ECO:0000256" key="6">
    <source>
        <dbReference type="ARBA" id="ARBA00048117"/>
    </source>
</evidence>
<keyword evidence="2" id="KW-0808">Transferase</keyword>
<evidence type="ECO:0000256" key="2">
    <source>
        <dbReference type="ARBA" id="ARBA00022679"/>
    </source>
</evidence>
<dbReference type="EMBL" id="KV454407">
    <property type="protein sequence ID" value="ODQ67256.1"/>
    <property type="molecule type" value="Genomic_DNA"/>
</dbReference>
<evidence type="ECO:0000259" key="7">
    <source>
        <dbReference type="Pfam" id="PF00814"/>
    </source>
</evidence>
<dbReference type="OrthoDB" id="10259622at2759"/>
<comment type="catalytic activity">
    <reaction evidence="6">
        <text>L-threonylcarbamoyladenylate + adenosine(37) in tRNA = N(6)-L-threonylcarbamoyladenosine(37) in tRNA + AMP + H(+)</text>
        <dbReference type="Rhea" id="RHEA:37059"/>
        <dbReference type="Rhea" id="RHEA-COMP:10162"/>
        <dbReference type="Rhea" id="RHEA-COMP:10163"/>
        <dbReference type="ChEBI" id="CHEBI:15378"/>
        <dbReference type="ChEBI" id="CHEBI:73682"/>
        <dbReference type="ChEBI" id="CHEBI:74411"/>
        <dbReference type="ChEBI" id="CHEBI:74418"/>
        <dbReference type="ChEBI" id="CHEBI:456215"/>
        <dbReference type="EC" id="2.3.1.234"/>
    </reaction>
</comment>
<protein>
    <recommendedName>
        <fullName evidence="1">N(6)-L-threonylcarbamoyladenine synthase</fullName>
        <ecNumber evidence="1">2.3.1.234</ecNumber>
    </recommendedName>
</protein>
<dbReference type="Gene3D" id="3.30.420.40">
    <property type="match status" value="3"/>
</dbReference>